<feature type="domain" description="Pyruvate phosphate dikinase AMP/ATP-binding" evidence="17">
    <location>
        <begin position="36"/>
        <end position="370"/>
    </location>
</feature>
<protein>
    <recommendedName>
        <fullName evidence="6 15">Phosphoenolpyruvate synthase</fullName>
        <shortName evidence="15">PEP synthase</shortName>
        <ecNumber evidence="5 15">2.7.9.2</ecNumber>
    </recommendedName>
    <alternativeName>
        <fullName evidence="13 15">Pyruvate, water dikinase</fullName>
    </alternativeName>
</protein>
<evidence type="ECO:0000259" key="18">
    <source>
        <dbReference type="Pfam" id="PF02896"/>
    </source>
</evidence>
<evidence type="ECO:0000256" key="6">
    <source>
        <dbReference type="ARBA" id="ARBA00021623"/>
    </source>
</evidence>
<keyword evidence="9 15" id="KW-0547">Nucleotide-binding</keyword>
<dbReference type="Pfam" id="PF01326">
    <property type="entry name" value="PPDK_N"/>
    <property type="match status" value="1"/>
</dbReference>
<dbReference type="PIRSF" id="PIRSF000854">
    <property type="entry name" value="PEP_synthase"/>
    <property type="match status" value="1"/>
</dbReference>
<comment type="cofactor">
    <cofactor evidence="1 15">
        <name>Mg(2+)</name>
        <dbReference type="ChEBI" id="CHEBI:18420"/>
    </cofactor>
</comment>
<organism evidence="19 20">
    <name type="scientific">Methylocystis rosea</name>
    <dbReference type="NCBI Taxonomy" id="173366"/>
    <lineage>
        <taxon>Bacteria</taxon>
        <taxon>Pseudomonadati</taxon>
        <taxon>Pseudomonadota</taxon>
        <taxon>Alphaproteobacteria</taxon>
        <taxon>Hyphomicrobiales</taxon>
        <taxon>Methylocystaceae</taxon>
        <taxon>Methylocystis</taxon>
    </lineage>
</organism>
<keyword evidence="11 15" id="KW-0067">ATP-binding</keyword>
<evidence type="ECO:0000256" key="7">
    <source>
        <dbReference type="ARBA" id="ARBA00022679"/>
    </source>
</evidence>
<evidence type="ECO:0000259" key="16">
    <source>
        <dbReference type="Pfam" id="PF00391"/>
    </source>
</evidence>
<feature type="domain" description="PEP-utilising enzyme mobile" evidence="16">
    <location>
        <begin position="409"/>
        <end position="478"/>
    </location>
</feature>
<dbReference type="Pfam" id="PF02896">
    <property type="entry name" value="PEP-utilizers_C"/>
    <property type="match status" value="1"/>
</dbReference>
<evidence type="ECO:0000256" key="12">
    <source>
        <dbReference type="ARBA" id="ARBA00022842"/>
    </source>
</evidence>
<gene>
    <name evidence="19" type="primary">ppsA</name>
    <name evidence="19" type="ORF">F7D13_12920</name>
</gene>
<dbReference type="InterPro" id="IPR036637">
    <property type="entry name" value="Phosphohistidine_dom_sf"/>
</dbReference>
<evidence type="ECO:0000256" key="8">
    <source>
        <dbReference type="ARBA" id="ARBA00022723"/>
    </source>
</evidence>
<evidence type="ECO:0000256" key="15">
    <source>
        <dbReference type="PIRNR" id="PIRNR000854"/>
    </source>
</evidence>
<keyword evidence="8 15" id="KW-0479">Metal-binding</keyword>
<evidence type="ECO:0000256" key="4">
    <source>
        <dbReference type="ARBA" id="ARBA00007837"/>
    </source>
</evidence>
<dbReference type="PANTHER" id="PTHR43030">
    <property type="entry name" value="PHOSPHOENOLPYRUVATE SYNTHASE"/>
    <property type="match status" value="1"/>
</dbReference>
<dbReference type="InterPro" id="IPR006319">
    <property type="entry name" value="PEP_synth"/>
</dbReference>
<dbReference type="NCBIfam" id="NF005057">
    <property type="entry name" value="PRK06464.1"/>
    <property type="match status" value="1"/>
</dbReference>
<dbReference type="SUPFAM" id="SSF56059">
    <property type="entry name" value="Glutathione synthetase ATP-binding domain-like"/>
    <property type="match status" value="1"/>
</dbReference>
<keyword evidence="7 15" id="KW-0808">Transferase</keyword>
<evidence type="ECO:0000256" key="3">
    <source>
        <dbReference type="ARBA" id="ARBA00004742"/>
    </source>
</evidence>
<evidence type="ECO:0000256" key="13">
    <source>
        <dbReference type="ARBA" id="ARBA00033470"/>
    </source>
</evidence>
<dbReference type="Pfam" id="PF00391">
    <property type="entry name" value="PEP-utilizers"/>
    <property type="match status" value="1"/>
</dbReference>
<evidence type="ECO:0000313" key="19">
    <source>
        <dbReference type="EMBL" id="QGM94849.1"/>
    </source>
</evidence>
<dbReference type="Gene3D" id="3.30.470.20">
    <property type="entry name" value="ATP-grasp fold, B domain"/>
    <property type="match status" value="1"/>
</dbReference>
<sequence>MNRTADATISKETKPAHSASGKFIRFFNEVDISDVPLVGGKNASLGEMYRELTAKGIQVPNGFAVTAEAYRYSLDAAGVWTALKEALEGLDPSDVDDLAKRAARARDIVYGAPTPPDVEAEIRTALARLTDEYGADLTVAVRSSATAEDLPSASFAGQHDTYLNVRGPAAVLDAIRHCFASLFTDRAIRYRIDNGFDHFKVFNSVGVMKMVRSDLAASGVIFTIDTESGFEDVVFLTGAYGLGENVVQGAVDPDEFYVFKPTYRQGKRAILKRALGAKKIRMVFSDRGRATTRNIPTDAKECEKFCISDEEALTLAGQAIEIEDHYSAKAGARRPMDIEWAKDGLDGQLYIVQARPETVASRRDRNIAEIYKVTKHGAVKVEGRAVGAKIASGKARVIEHASELSTFVPGEILVADTTSPDWGTVMKSAAAIVTNRGGRTCHAAIVARELGIPAIVGTDAATRLIRTGDMISVSCAEGDAGKVYDGPIAFEVESVDLSTLTKPATHVMMNVGNPDIAFGLAALPNDGVGLARMEFIIADSIKAHPMALVHPERLGERERAEIARLTANYASPSEFFVKRLSEGVGTIAAAFYPKPVIVRMSDFKSNEYASLLGGEVFEMQEANPMIGFRGASRYAHPAYREGFALECAAMTRVRDEMGLTNIKLMIPFCRRIEEAEKVISLMRELGLERGKNGLEIYVMCEIPNNVMLIDQFSKHFDGFSIGSNDLTQLTLGVDRDSEIVAFDFDERDEGVKEIIRMAVEGAKRNGRHSGICGQAPSDYPEIAEFLVRLGIDSISLNPDTVLQTTRRIVDLEKRLGRGPRKTD</sequence>
<dbReference type="EC" id="2.7.9.2" evidence="5 15"/>
<keyword evidence="12 15" id="KW-0460">Magnesium</keyword>
<evidence type="ECO:0000256" key="5">
    <source>
        <dbReference type="ARBA" id="ARBA00011996"/>
    </source>
</evidence>
<evidence type="ECO:0000256" key="2">
    <source>
        <dbReference type="ARBA" id="ARBA00002988"/>
    </source>
</evidence>
<dbReference type="Gene3D" id="3.50.30.10">
    <property type="entry name" value="Phosphohistidine domain"/>
    <property type="match status" value="1"/>
</dbReference>
<dbReference type="InterPro" id="IPR015813">
    <property type="entry name" value="Pyrv/PenolPyrv_kinase-like_dom"/>
</dbReference>
<evidence type="ECO:0000256" key="14">
    <source>
        <dbReference type="ARBA" id="ARBA00047700"/>
    </source>
</evidence>
<accession>A0ABX6EJI6</accession>
<dbReference type="Proteomes" id="UP000424673">
    <property type="component" value="Chromosome"/>
</dbReference>
<dbReference type="InterPro" id="IPR018274">
    <property type="entry name" value="PEP_util_AS"/>
</dbReference>
<dbReference type="InterPro" id="IPR000121">
    <property type="entry name" value="PEP_util_C"/>
</dbReference>
<comment type="catalytic activity">
    <reaction evidence="14 15">
        <text>pyruvate + ATP + H2O = phosphoenolpyruvate + AMP + phosphate + 2 H(+)</text>
        <dbReference type="Rhea" id="RHEA:11364"/>
        <dbReference type="ChEBI" id="CHEBI:15361"/>
        <dbReference type="ChEBI" id="CHEBI:15377"/>
        <dbReference type="ChEBI" id="CHEBI:15378"/>
        <dbReference type="ChEBI" id="CHEBI:30616"/>
        <dbReference type="ChEBI" id="CHEBI:43474"/>
        <dbReference type="ChEBI" id="CHEBI:58702"/>
        <dbReference type="ChEBI" id="CHEBI:456215"/>
        <dbReference type="EC" id="2.7.9.2"/>
    </reaction>
</comment>
<evidence type="ECO:0000256" key="10">
    <source>
        <dbReference type="ARBA" id="ARBA00022777"/>
    </source>
</evidence>
<evidence type="ECO:0000256" key="1">
    <source>
        <dbReference type="ARBA" id="ARBA00001946"/>
    </source>
</evidence>
<dbReference type="Gene3D" id="3.30.1490.20">
    <property type="entry name" value="ATP-grasp fold, A domain"/>
    <property type="match status" value="1"/>
</dbReference>
<evidence type="ECO:0000256" key="9">
    <source>
        <dbReference type="ARBA" id="ARBA00022741"/>
    </source>
</evidence>
<dbReference type="InterPro" id="IPR002192">
    <property type="entry name" value="PPDK_AMP/ATP-bd"/>
</dbReference>
<feature type="domain" description="PEP-utilising enzyme C-terminal" evidence="18">
    <location>
        <begin position="498"/>
        <end position="809"/>
    </location>
</feature>
<keyword evidence="20" id="KW-1185">Reference proteome</keyword>
<dbReference type="Gene3D" id="3.20.20.60">
    <property type="entry name" value="Phosphoenolpyruvate-binding domains"/>
    <property type="match status" value="1"/>
</dbReference>
<comment type="pathway">
    <text evidence="3 15">Carbohydrate biosynthesis; gluconeogenesis.</text>
</comment>
<dbReference type="SUPFAM" id="SSF52009">
    <property type="entry name" value="Phosphohistidine domain"/>
    <property type="match status" value="1"/>
</dbReference>
<proteinExistence type="inferred from homology"/>
<comment type="similarity">
    <text evidence="4 15">Belongs to the PEP-utilizing enzyme family.</text>
</comment>
<dbReference type="PANTHER" id="PTHR43030:SF1">
    <property type="entry name" value="PHOSPHOENOLPYRUVATE SYNTHASE"/>
    <property type="match status" value="1"/>
</dbReference>
<dbReference type="NCBIfam" id="TIGR01418">
    <property type="entry name" value="PEP_synth"/>
    <property type="match status" value="1"/>
</dbReference>
<dbReference type="GO" id="GO:0008986">
    <property type="term" value="F:pyruvate, water dikinase activity"/>
    <property type="evidence" value="ECO:0007669"/>
    <property type="project" value="UniProtKB-EC"/>
</dbReference>
<evidence type="ECO:0000313" key="20">
    <source>
        <dbReference type="Proteomes" id="UP000424673"/>
    </source>
</evidence>
<reference evidence="20" key="1">
    <citation type="submission" date="2019-09" db="EMBL/GenBank/DDBJ databases">
        <title>Isolation and complete genome sequencing of Methylocystis species.</title>
        <authorList>
            <person name="Rumah B.L."/>
            <person name="Stead C.E."/>
            <person name="Stevens B.C."/>
            <person name="Minton N.P."/>
            <person name="Grosse-Honebrink A."/>
            <person name="Zhang Y."/>
        </authorList>
    </citation>
    <scope>NUCLEOTIDE SEQUENCE [LARGE SCALE GENOMIC DNA]</scope>
    <source>
        <strain evidence="20">BRCS1</strain>
    </source>
</reference>
<comment type="function">
    <text evidence="2 15">Catalyzes the phosphorylation of pyruvate to phosphoenolpyruvate.</text>
</comment>
<evidence type="ECO:0000256" key="11">
    <source>
        <dbReference type="ARBA" id="ARBA00022840"/>
    </source>
</evidence>
<dbReference type="InterPro" id="IPR013815">
    <property type="entry name" value="ATP_grasp_subdomain_1"/>
</dbReference>
<reference evidence="19 20" key="2">
    <citation type="journal article" date="2021" name="AMB Express">
        <title>Isolation and characterisation of Methylocystis spp. for poly-3-hydroxybutyrate production using waste methane feedstocks.</title>
        <authorList>
            <person name="Rumah B.L."/>
            <person name="Stead C.E."/>
            <person name="Claxton Stevens B.H."/>
            <person name="Minton N.P."/>
            <person name="Grosse-Honebrink A."/>
            <person name="Zhang Y."/>
        </authorList>
    </citation>
    <scope>NUCLEOTIDE SEQUENCE [LARGE SCALE GENOMIC DNA]</scope>
    <source>
        <strain evidence="19 20">BRCS1</strain>
    </source>
</reference>
<dbReference type="InterPro" id="IPR008279">
    <property type="entry name" value="PEP-util_enz_mobile_dom"/>
</dbReference>
<dbReference type="SUPFAM" id="SSF51621">
    <property type="entry name" value="Phosphoenolpyruvate/pyruvate domain"/>
    <property type="match status" value="1"/>
</dbReference>
<dbReference type="InterPro" id="IPR023151">
    <property type="entry name" value="PEP_util_CS"/>
</dbReference>
<dbReference type="PROSITE" id="PS00742">
    <property type="entry name" value="PEP_ENZYMES_2"/>
    <property type="match status" value="1"/>
</dbReference>
<keyword evidence="10 15" id="KW-0418">Kinase</keyword>
<dbReference type="RefSeq" id="WP_154453147.1">
    <property type="nucleotide sequence ID" value="NZ_CP044328.1"/>
</dbReference>
<evidence type="ECO:0000259" key="17">
    <source>
        <dbReference type="Pfam" id="PF01326"/>
    </source>
</evidence>
<dbReference type="PROSITE" id="PS00370">
    <property type="entry name" value="PEP_ENZYMES_PHOS_SITE"/>
    <property type="match status" value="1"/>
</dbReference>
<name>A0ABX6EJI6_9HYPH</name>
<dbReference type="EMBL" id="CP044328">
    <property type="protein sequence ID" value="QGM94849.1"/>
    <property type="molecule type" value="Genomic_DNA"/>
</dbReference>
<dbReference type="InterPro" id="IPR040442">
    <property type="entry name" value="Pyrv_kinase-like_dom_sf"/>
</dbReference>